<evidence type="ECO:0000313" key="2">
    <source>
        <dbReference type="EMBL" id="PLW43531.1"/>
    </source>
</evidence>
<protein>
    <submittedName>
        <fullName evidence="2">Uncharacterized protein</fullName>
    </submittedName>
</protein>
<dbReference type="AlphaFoldDB" id="A0A2N5V0J8"/>
<name>A0A2N5V0J8_9BASI</name>
<reference evidence="2 3" key="1">
    <citation type="submission" date="2017-11" db="EMBL/GenBank/DDBJ databases">
        <title>De novo assembly and phasing of dikaryotic genomes from two isolates of Puccinia coronata f. sp. avenae, the causal agent of oat crown rust.</title>
        <authorList>
            <person name="Miller M.E."/>
            <person name="Zhang Y."/>
            <person name="Omidvar V."/>
            <person name="Sperschneider J."/>
            <person name="Schwessinger B."/>
            <person name="Raley C."/>
            <person name="Palmer J.M."/>
            <person name="Garnica D."/>
            <person name="Upadhyaya N."/>
            <person name="Rathjen J."/>
            <person name="Taylor J.M."/>
            <person name="Park R.F."/>
            <person name="Dodds P.N."/>
            <person name="Hirsch C.D."/>
            <person name="Kianian S.F."/>
            <person name="Figueroa M."/>
        </authorList>
    </citation>
    <scope>NUCLEOTIDE SEQUENCE [LARGE SCALE GENOMIC DNA]</scope>
    <source>
        <strain evidence="2">12SD80</strain>
    </source>
</reference>
<feature type="region of interest" description="Disordered" evidence="1">
    <location>
        <begin position="1"/>
        <end position="48"/>
    </location>
</feature>
<feature type="region of interest" description="Disordered" evidence="1">
    <location>
        <begin position="525"/>
        <end position="556"/>
    </location>
</feature>
<gene>
    <name evidence="2" type="ORF">PCASD_06732</name>
</gene>
<evidence type="ECO:0000256" key="1">
    <source>
        <dbReference type="SAM" id="MobiDB-lite"/>
    </source>
</evidence>
<accession>A0A2N5V0J8</accession>
<feature type="compositionally biased region" description="Basic and acidic residues" evidence="1">
    <location>
        <begin position="35"/>
        <end position="48"/>
    </location>
</feature>
<sequence length="732" mass="82786">MSSKKLTSSLAQMPPKDSADSDTESDFAPSSEDFNYEKKQAEKDDSHGSKEWFLQREMGSYVTYIGHSCKLDDQGYPLYPNGRTTFVKLPGDDVLNFGTVGFTKRISSKTPKDGEWKVTRIYCLGVIACDQPECEWAASPPTGGNIEAFLKKGSARTCPGKVSHQACQGTMTRFDVNVATGWGLMRHKGFHCHRWPESKKPDPLAKARFKAEVMKNPKAGAFKLKIENPSGKEVVDSRGKVRASATSSSPIYMFHWNERGLIIISCSFMKEEEHFTFQTPWMKERLLARSRNREVYQGGLLSDVTYRFFENGYLLTTSIFVSKWPVGSRYNCLGYGVWPKTTTQREGFVSAFMEVFGKADRAVALKHLKGCHEYFRAQVTRIKRNRTVVTAGEESNFEKMCTDLLLRATPDGPTHEEKFDELRRRFPKAKRWLDWWTMADVQAMLFPSRRALLEDSPDGTDGLPNTTNAQESMHRLYYMLSSGKKCMLLGMVELFAFVKVLQEDYAAVMRGVSIEYGSQTKSQTDIAQSMGWEKPKKRKRHASGSDGRAPDTTKALEMDEKVVVKKEKKKLGRPAGAPNVDRNPFTTYASYAASGNPQCRNRCWMAAALKSLYALYSPLWLRGTSGRPRDLFTAMVTHFTSCSTYKLTEAGSICSVLTKGQNKLFGILQEKYTASFPPGKFASCDYFIEVCLDPARNLARALRPLFEVTEVQKLKCELHPADLHNRYWSSKY</sequence>
<evidence type="ECO:0000313" key="3">
    <source>
        <dbReference type="Proteomes" id="UP000235392"/>
    </source>
</evidence>
<dbReference type="EMBL" id="PGCI01000067">
    <property type="protein sequence ID" value="PLW43531.1"/>
    <property type="molecule type" value="Genomic_DNA"/>
</dbReference>
<feature type="compositionally biased region" description="Polar residues" evidence="1">
    <location>
        <begin position="1"/>
        <end position="11"/>
    </location>
</feature>
<dbReference type="Proteomes" id="UP000235392">
    <property type="component" value="Unassembled WGS sequence"/>
</dbReference>
<proteinExistence type="predicted"/>
<comment type="caution">
    <text evidence="2">The sequence shown here is derived from an EMBL/GenBank/DDBJ whole genome shotgun (WGS) entry which is preliminary data.</text>
</comment>
<organism evidence="2 3">
    <name type="scientific">Puccinia coronata f. sp. avenae</name>
    <dbReference type="NCBI Taxonomy" id="200324"/>
    <lineage>
        <taxon>Eukaryota</taxon>
        <taxon>Fungi</taxon>
        <taxon>Dikarya</taxon>
        <taxon>Basidiomycota</taxon>
        <taxon>Pucciniomycotina</taxon>
        <taxon>Pucciniomycetes</taxon>
        <taxon>Pucciniales</taxon>
        <taxon>Pucciniaceae</taxon>
        <taxon>Puccinia</taxon>
    </lineage>
</organism>